<proteinExistence type="predicted"/>
<reference evidence="1 2" key="1">
    <citation type="journal article" date="2013" name="Genome Announc.">
        <title>Draft Genome Sequence of Sphingobium lactosutens Strain DS20T, Isolated from a Hexachlorocyclohexane Dumpsite.</title>
        <authorList>
            <person name="Kumar R."/>
            <person name="Dwivedi V."/>
            <person name="Negi V."/>
            <person name="Khurana J.P."/>
            <person name="Lal R."/>
        </authorList>
    </citation>
    <scope>NUCLEOTIDE SEQUENCE [LARGE SCALE GENOMIC DNA]</scope>
    <source>
        <strain evidence="1 2">DS20</strain>
    </source>
</reference>
<protein>
    <submittedName>
        <fullName evidence="1">Uncharacterized protein</fullName>
    </submittedName>
</protein>
<evidence type="ECO:0000313" key="1">
    <source>
        <dbReference type="EMBL" id="EQB13248.1"/>
    </source>
</evidence>
<dbReference type="AlphaFoldDB" id="T0HM50"/>
<evidence type="ECO:0000313" key="2">
    <source>
        <dbReference type="Proteomes" id="UP000015531"/>
    </source>
</evidence>
<accession>T0HM50</accession>
<comment type="caution">
    <text evidence="1">The sequence shown here is derived from an EMBL/GenBank/DDBJ whole genome shotgun (WGS) entry which is preliminary data.</text>
</comment>
<dbReference type="Proteomes" id="UP000015531">
    <property type="component" value="Unassembled WGS sequence"/>
</dbReference>
<organism evidence="1 2">
    <name type="scientific">Sphingobium lactosutens DS20</name>
    <dbReference type="NCBI Taxonomy" id="1331060"/>
    <lineage>
        <taxon>Bacteria</taxon>
        <taxon>Pseudomonadati</taxon>
        <taxon>Pseudomonadota</taxon>
        <taxon>Alphaproteobacteria</taxon>
        <taxon>Sphingomonadales</taxon>
        <taxon>Sphingomonadaceae</taxon>
        <taxon>Sphingobium</taxon>
    </lineage>
</organism>
<gene>
    <name evidence="1" type="ORF">RLDS_16045</name>
</gene>
<keyword evidence="2" id="KW-1185">Reference proteome</keyword>
<sequence>MNLEDAMTAQTAITISPAAARFVRQWQEPSLPEKLGALLDQRTMLPDMPVIGPKSAAYLSQYIAACMPPSPTEDEFENMIGELSLVMVMPQSSEAGEEARLEIYWRALSSHALPDLYAAFDQILRKCRFFPTIAEIEQIIAPIRAKRMARVNRAGLLLLKHEREWVPPVADVVSIEEVAALRREARDGLAVSGEQR</sequence>
<dbReference type="EMBL" id="ATDP01000097">
    <property type="protein sequence ID" value="EQB13248.1"/>
    <property type="molecule type" value="Genomic_DNA"/>
</dbReference>
<name>T0HM50_9SPHN</name>
<dbReference type="PATRIC" id="fig|1331060.3.peg.3077"/>